<dbReference type="Proteomes" id="UP001281761">
    <property type="component" value="Unassembled WGS sequence"/>
</dbReference>
<reference evidence="1 2" key="1">
    <citation type="journal article" date="2022" name="bioRxiv">
        <title>Genomics of Preaxostyla Flagellates Illuminates Evolutionary Transitions and the Path Towards Mitochondrial Loss.</title>
        <authorList>
            <person name="Novak L.V.F."/>
            <person name="Treitli S.C."/>
            <person name="Pyrih J."/>
            <person name="Halakuc P."/>
            <person name="Pipaliya S.V."/>
            <person name="Vacek V."/>
            <person name="Brzon O."/>
            <person name="Soukal P."/>
            <person name="Eme L."/>
            <person name="Dacks J.B."/>
            <person name="Karnkowska A."/>
            <person name="Elias M."/>
            <person name="Hampl V."/>
        </authorList>
    </citation>
    <scope>NUCLEOTIDE SEQUENCE [LARGE SCALE GENOMIC DNA]</scope>
    <source>
        <strain evidence="1">NAU3</strain>
        <tissue evidence="1">Gut</tissue>
    </source>
</reference>
<comment type="caution">
    <text evidence="1">The sequence shown here is derived from an EMBL/GenBank/DDBJ whole genome shotgun (WGS) entry which is preliminary data.</text>
</comment>
<keyword evidence="2" id="KW-1185">Reference proteome</keyword>
<evidence type="ECO:0000313" key="1">
    <source>
        <dbReference type="EMBL" id="KAK2955191.1"/>
    </source>
</evidence>
<dbReference type="EMBL" id="JARBJD010000070">
    <property type="protein sequence ID" value="KAK2955191.1"/>
    <property type="molecule type" value="Genomic_DNA"/>
</dbReference>
<evidence type="ECO:0000313" key="2">
    <source>
        <dbReference type="Proteomes" id="UP001281761"/>
    </source>
</evidence>
<accession>A0ABQ9XUN9</accession>
<proteinExistence type="predicted"/>
<name>A0ABQ9XUN9_9EUKA</name>
<organism evidence="1 2">
    <name type="scientific">Blattamonas nauphoetae</name>
    <dbReference type="NCBI Taxonomy" id="2049346"/>
    <lineage>
        <taxon>Eukaryota</taxon>
        <taxon>Metamonada</taxon>
        <taxon>Preaxostyla</taxon>
        <taxon>Oxymonadida</taxon>
        <taxon>Blattamonas</taxon>
    </lineage>
</organism>
<protein>
    <submittedName>
        <fullName evidence="1">Uncharacterized protein</fullName>
    </submittedName>
</protein>
<sequence>MTAFNKKTSTSSDTNRSVLFSPELPFPMDCFPFLNWTNDRDESFHEKTVVFRSLVATVKIQPLFNVSLEAKAVQFLESVTKMCRWSADAFLNSFERTADESLTDFAQSIVVLISSPSLAIIKAAMKILGCQISWCSTTVRLALVKADLISQLIVSLHPLSLSFADAVDIHVNLITILNNSVTLATQNGLAQLTIEAVQETTFQQVLAPSKKYICHLCVKRYSILDGEHSEYFLTLLVRLLRICPSYQPTMNFVLHMPIFVTIPSCLAFIKHDEAIYRFLYDMNCFQRDWNEIRGSKRQTSKIVHRMLRMEGIEDLIEAKLQNDENTLVGRLTVTASIGWTNLQGMNLPVYW</sequence>
<gene>
    <name evidence="1" type="ORF">BLNAU_9920</name>
</gene>